<dbReference type="InterPro" id="IPR021109">
    <property type="entry name" value="Peptidase_aspartic_dom_sf"/>
</dbReference>
<dbReference type="EMBL" id="JACTAM010002399">
    <property type="protein sequence ID" value="KAI2644879.1"/>
    <property type="molecule type" value="Genomic_DNA"/>
</dbReference>
<evidence type="ECO:0000313" key="5">
    <source>
        <dbReference type="Proteomes" id="UP000830375"/>
    </source>
</evidence>
<feature type="domain" description="Peptidase A2" evidence="3">
    <location>
        <begin position="544"/>
        <end position="635"/>
    </location>
</feature>
<proteinExistence type="predicted"/>
<dbReference type="InterPro" id="IPR001995">
    <property type="entry name" value="Peptidase_A2_cat"/>
</dbReference>
<dbReference type="PROSITE" id="PS50175">
    <property type="entry name" value="ASP_PROT_RETROV"/>
    <property type="match status" value="1"/>
</dbReference>
<evidence type="ECO:0000256" key="2">
    <source>
        <dbReference type="SAM" id="MobiDB-lite"/>
    </source>
</evidence>
<reference evidence="4 5" key="1">
    <citation type="submission" date="2022-01" db="EMBL/GenBank/DDBJ databases">
        <title>A high-quality chromosome-level genome assembly of rohu carp, Labeo rohita.</title>
        <authorList>
            <person name="Arick M.A. II"/>
            <person name="Hsu C.-Y."/>
            <person name="Magbanua Z."/>
            <person name="Pechanova O."/>
            <person name="Grover C."/>
            <person name="Miller E."/>
            <person name="Thrash A."/>
            <person name="Ezzel L."/>
            <person name="Alam S."/>
            <person name="Benzie J."/>
            <person name="Hamilton M."/>
            <person name="Karsi A."/>
            <person name="Lawrence M.L."/>
            <person name="Peterson D.G."/>
        </authorList>
    </citation>
    <scope>NUCLEOTIDE SEQUENCE [LARGE SCALE GENOMIC DNA]</scope>
    <source>
        <strain evidence="5">BAU-BD-2019</strain>
        <tissue evidence="4">Blood</tissue>
    </source>
</reference>
<evidence type="ECO:0000313" key="4">
    <source>
        <dbReference type="EMBL" id="KAI2644879.1"/>
    </source>
</evidence>
<dbReference type="Proteomes" id="UP000830375">
    <property type="component" value="Unassembled WGS sequence"/>
</dbReference>
<feature type="region of interest" description="Disordered" evidence="2">
    <location>
        <begin position="183"/>
        <end position="215"/>
    </location>
</feature>
<evidence type="ECO:0000259" key="3">
    <source>
        <dbReference type="PROSITE" id="PS50175"/>
    </source>
</evidence>
<dbReference type="SUPFAM" id="SSF50630">
    <property type="entry name" value="Acid proteases"/>
    <property type="match status" value="1"/>
</dbReference>
<organism evidence="4 5">
    <name type="scientific">Labeo rohita</name>
    <name type="common">Indian major carp</name>
    <name type="synonym">Cyprinus rohita</name>
    <dbReference type="NCBI Taxonomy" id="84645"/>
    <lineage>
        <taxon>Eukaryota</taxon>
        <taxon>Metazoa</taxon>
        <taxon>Chordata</taxon>
        <taxon>Craniata</taxon>
        <taxon>Vertebrata</taxon>
        <taxon>Euteleostomi</taxon>
        <taxon>Actinopterygii</taxon>
        <taxon>Neopterygii</taxon>
        <taxon>Teleostei</taxon>
        <taxon>Ostariophysi</taxon>
        <taxon>Cypriniformes</taxon>
        <taxon>Cyprinidae</taxon>
        <taxon>Labeoninae</taxon>
        <taxon>Labeonini</taxon>
        <taxon>Labeo</taxon>
    </lineage>
</organism>
<keyword evidence="5" id="KW-1185">Reference proteome</keyword>
<keyword evidence="1" id="KW-0378">Hydrolase</keyword>
<sequence length="783" mass="86554">MPMIMGRPRRRLAWKRRRHHGKSGEEELGVDDQDQLTADELFQLAESIGPVSGKDVSTFQVEDEESSFEYILAFMNDETLVESEDSGMAVLMQLNDTVNHIIQSHVVSSKQNAEKGASRVVNENAEIDTFDTIHTVRPSTTSLNTGSKATQDTDTELQRMLASYAELSNKVLQYIHSPTLPHPVTFTPTLPPQYPDHTYTNSRPEQEPPKTQDREVPLRDLSLLPREFKVQGGQIGDQSLDISYNNICRQIDNGIKERFSEAEILRGVVKVIKSGNFKDMLMHKDDLTIDELKGFLQSHLGGRSNTELFQELMCTKQNDSETPQQFLYRILGLKQKILFASKYADSEVKYNPTTVQDMFLHTIYQGLTHKHDDIRRELKPLLSDSNKAVNVHGAGVEVAAVQDDSSAKKANLDRKPKADPLQQLTEKVEKLMSKVEQLQRAQQPVPCHTCPGQGGGLLEEARAAGKLEPVPAAGQTVTGLHHLSQVGSHTKKTKPGVMTHTPKDFSEQALPQSTLSLPTQESKHLANFIGAKALVRCNLNSLITMALLDTGAQVSMIDRGWKGRYLPDTPVRPLSEMFDDKEELEVHAVNGDVLPFDGWVIITVSFEKGSLSEPIIVPFLVCSIPLDQPLLGFNVLEAVVQSRPAELIPTLSNLLSESMSMHPEKASLLVSFIQAGKASVQQERLRSELGIGEGPMKIQGAKKPYVTVPVKNSTKHPITIPRKTALGSVQTVAKVIEAGSPESSETRVVVNAVPSTDTAPCPALWHPPVDLSHLSDDQRGRVK</sequence>
<evidence type="ECO:0000256" key="1">
    <source>
        <dbReference type="ARBA" id="ARBA00022801"/>
    </source>
</evidence>
<comment type="caution">
    <text evidence="4">The sequence shown here is derived from an EMBL/GenBank/DDBJ whole genome shotgun (WGS) entry which is preliminary data.</text>
</comment>
<name>A0ABQ8L3G7_LABRO</name>
<protein>
    <submittedName>
        <fullName evidence="4">Reticulocalbin-3</fullName>
    </submittedName>
</protein>
<feature type="region of interest" description="Disordered" evidence="2">
    <location>
        <begin position="1"/>
        <end position="32"/>
    </location>
</feature>
<accession>A0ABQ8L3G7</accession>
<gene>
    <name evidence="4" type="ORF">H4Q32_030922</name>
</gene>
<feature type="compositionally biased region" description="Basic and acidic residues" evidence="2">
    <location>
        <begin position="204"/>
        <end position="215"/>
    </location>
</feature>
<feature type="compositionally biased region" description="Basic residues" evidence="2">
    <location>
        <begin position="7"/>
        <end position="21"/>
    </location>
</feature>